<dbReference type="AlphaFoldDB" id="A0A3R9MHA5"/>
<evidence type="ECO:0000259" key="2">
    <source>
        <dbReference type="Pfam" id="PF13439"/>
    </source>
</evidence>
<sequence length="378" mass="42727">MAYIYPVCFNDMAKVKILFTIPNFDTAGSGKALLNLVKGLDNNLYEPHIMCLHTRGDFFKTVEASGYPIHVYHYLNKARPITTLLSGCWRVSRKFKSIKPDIIHSFNYSADYSEGLAAKLAGIPWVFTKKNMGWGGASKNAWLLRSWLATKIVVQNTDMIKQFYPKSKKVYLIPRGVDVNHFSLNLENSKESNAFRYIICVANMVPVKGIELLIEAFNTLKGKYSNWHLLLVGDVSNPYGNMLKEQVRILQLEDIVTFTGKVLDVRPYIHQAEVFVLPTKNEGRREGSPVALLEAMACGKVVLGSNIPGIKDQLIEFPEALFKAGDVTSLTLKLDSLLSLSKQDLQKKGLDYRVLVEKCFEMTQEVHKHEKLYKSVVN</sequence>
<feature type="domain" description="Glycosyltransferase subfamily 4-like N-terminal" evidence="2">
    <location>
        <begin position="28"/>
        <end position="180"/>
    </location>
</feature>
<reference evidence="3 4" key="1">
    <citation type="submission" date="2018-12" db="EMBL/GenBank/DDBJ databases">
        <title>Mangrovimonas spongiae sp. nov., a novel member of the genus Mangrovimonas isolated from marine sponge.</title>
        <authorList>
            <person name="Zhuang L."/>
            <person name="Luo L."/>
        </authorList>
    </citation>
    <scope>NUCLEOTIDE SEQUENCE [LARGE SCALE GENOMIC DNA]</scope>
    <source>
        <strain evidence="3 4">HN-E26</strain>
    </source>
</reference>
<protein>
    <submittedName>
        <fullName evidence="3">Glycosyltransferase</fullName>
    </submittedName>
</protein>
<accession>A0A3R9MHA5</accession>
<organism evidence="3 4">
    <name type="scientific">Mangrovimonas spongiae</name>
    <dbReference type="NCBI Taxonomy" id="2494697"/>
    <lineage>
        <taxon>Bacteria</taxon>
        <taxon>Pseudomonadati</taxon>
        <taxon>Bacteroidota</taxon>
        <taxon>Flavobacteriia</taxon>
        <taxon>Flavobacteriales</taxon>
        <taxon>Flavobacteriaceae</taxon>
        <taxon>Mangrovimonas</taxon>
    </lineage>
</organism>
<evidence type="ECO:0000313" key="3">
    <source>
        <dbReference type="EMBL" id="RSK40496.1"/>
    </source>
</evidence>
<dbReference type="Pfam" id="PF13439">
    <property type="entry name" value="Glyco_transf_4"/>
    <property type="match status" value="1"/>
</dbReference>
<dbReference type="GO" id="GO:0016757">
    <property type="term" value="F:glycosyltransferase activity"/>
    <property type="evidence" value="ECO:0007669"/>
    <property type="project" value="InterPro"/>
</dbReference>
<dbReference type="EMBL" id="RWBG01000002">
    <property type="protein sequence ID" value="RSK40496.1"/>
    <property type="molecule type" value="Genomic_DNA"/>
</dbReference>
<dbReference type="Gene3D" id="3.40.50.2000">
    <property type="entry name" value="Glycogen Phosphorylase B"/>
    <property type="match status" value="2"/>
</dbReference>
<evidence type="ECO:0000259" key="1">
    <source>
        <dbReference type="Pfam" id="PF00534"/>
    </source>
</evidence>
<dbReference type="Proteomes" id="UP000270620">
    <property type="component" value="Unassembled WGS sequence"/>
</dbReference>
<evidence type="ECO:0000313" key="4">
    <source>
        <dbReference type="Proteomes" id="UP000270620"/>
    </source>
</evidence>
<name>A0A3R9MHA5_9FLAO</name>
<dbReference type="Pfam" id="PF00534">
    <property type="entry name" value="Glycos_transf_1"/>
    <property type="match status" value="1"/>
</dbReference>
<dbReference type="SUPFAM" id="SSF53756">
    <property type="entry name" value="UDP-Glycosyltransferase/glycogen phosphorylase"/>
    <property type="match status" value="1"/>
</dbReference>
<dbReference type="PANTHER" id="PTHR12526">
    <property type="entry name" value="GLYCOSYLTRANSFERASE"/>
    <property type="match status" value="1"/>
</dbReference>
<keyword evidence="4" id="KW-1185">Reference proteome</keyword>
<keyword evidence="3" id="KW-0808">Transferase</keyword>
<feature type="domain" description="Glycosyl transferase family 1" evidence="1">
    <location>
        <begin position="193"/>
        <end position="343"/>
    </location>
</feature>
<dbReference type="InterPro" id="IPR028098">
    <property type="entry name" value="Glyco_trans_4-like_N"/>
</dbReference>
<proteinExistence type="predicted"/>
<dbReference type="InterPro" id="IPR001296">
    <property type="entry name" value="Glyco_trans_1"/>
</dbReference>
<comment type="caution">
    <text evidence="3">The sequence shown here is derived from an EMBL/GenBank/DDBJ whole genome shotgun (WGS) entry which is preliminary data.</text>
</comment>
<gene>
    <name evidence="3" type="ORF">EJA19_05840</name>
</gene>